<gene>
    <name evidence="3" type="ORF">TRFO_18391</name>
</gene>
<protein>
    <recommendedName>
        <fullName evidence="2">Calcineurin-like phosphoesterase domain-containing protein</fullName>
    </recommendedName>
</protein>
<feature type="domain" description="Calcineurin-like phosphoesterase" evidence="2">
    <location>
        <begin position="55"/>
        <end position="250"/>
    </location>
</feature>
<keyword evidence="1" id="KW-1133">Transmembrane helix</keyword>
<dbReference type="AlphaFoldDB" id="A0A1J4KQF7"/>
<feature type="transmembrane region" description="Helical" evidence="1">
    <location>
        <begin position="491"/>
        <end position="520"/>
    </location>
</feature>
<feature type="transmembrane region" description="Helical" evidence="1">
    <location>
        <begin position="425"/>
        <end position="446"/>
    </location>
</feature>
<organism evidence="3 4">
    <name type="scientific">Tritrichomonas foetus</name>
    <dbReference type="NCBI Taxonomy" id="1144522"/>
    <lineage>
        <taxon>Eukaryota</taxon>
        <taxon>Metamonada</taxon>
        <taxon>Parabasalia</taxon>
        <taxon>Tritrichomonadida</taxon>
        <taxon>Tritrichomonadidae</taxon>
        <taxon>Tritrichomonas</taxon>
    </lineage>
</organism>
<evidence type="ECO:0000313" key="3">
    <source>
        <dbReference type="EMBL" id="OHT11926.1"/>
    </source>
</evidence>
<dbReference type="InterPro" id="IPR029052">
    <property type="entry name" value="Metallo-depent_PP-like"/>
</dbReference>
<dbReference type="Pfam" id="PF00149">
    <property type="entry name" value="Metallophos"/>
    <property type="match status" value="1"/>
</dbReference>
<feature type="transmembrane region" description="Helical" evidence="1">
    <location>
        <begin position="540"/>
        <end position="562"/>
    </location>
</feature>
<keyword evidence="4" id="KW-1185">Reference proteome</keyword>
<dbReference type="GO" id="GO:0016787">
    <property type="term" value="F:hydrolase activity"/>
    <property type="evidence" value="ECO:0007669"/>
    <property type="project" value="InterPro"/>
</dbReference>
<dbReference type="VEuPathDB" id="TrichDB:TRFO_18391"/>
<evidence type="ECO:0000313" key="4">
    <source>
        <dbReference type="Proteomes" id="UP000179807"/>
    </source>
</evidence>
<feature type="transmembrane region" description="Helical" evidence="1">
    <location>
        <begin position="7"/>
        <end position="30"/>
    </location>
</feature>
<dbReference type="Proteomes" id="UP000179807">
    <property type="component" value="Unassembled WGS sequence"/>
</dbReference>
<dbReference type="PANTHER" id="PTHR14795:SF0">
    <property type="entry name" value="TRANSMEMBRANE PROTEIN 62"/>
    <property type="match status" value="1"/>
</dbReference>
<dbReference type="InterPro" id="IPR004843">
    <property type="entry name" value="Calcineurin-like_PHP"/>
</dbReference>
<comment type="caution">
    <text evidence="3">The sequence shown here is derived from an EMBL/GenBank/DDBJ whole genome shotgun (WGS) entry which is preliminary data.</text>
</comment>
<dbReference type="SUPFAM" id="SSF56300">
    <property type="entry name" value="Metallo-dependent phosphatases"/>
    <property type="match status" value="1"/>
</dbReference>
<dbReference type="EMBL" id="MLAK01000575">
    <property type="protein sequence ID" value="OHT11926.1"/>
    <property type="molecule type" value="Genomic_DNA"/>
</dbReference>
<feature type="transmembrane region" description="Helical" evidence="1">
    <location>
        <begin position="600"/>
        <end position="621"/>
    </location>
</feature>
<reference evidence="3" key="1">
    <citation type="submission" date="2016-10" db="EMBL/GenBank/DDBJ databases">
        <authorList>
            <person name="Benchimol M."/>
            <person name="Almeida L.G."/>
            <person name="Vasconcelos A.T."/>
            <person name="Perreira-Neves A."/>
            <person name="Rosa I.A."/>
            <person name="Tasca T."/>
            <person name="Bogo M.R."/>
            <person name="de Souza W."/>
        </authorList>
    </citation>
    <scope>NUCLEOTIDE SEQUENCE [LARGE SCALE GENOMIC DNA]</scope>
    <source>
        <strain evidence="3">K</strain>
    </source>
</reference>
<keyword evidence="1" id="KW-0472">Membrane</keyword>
<evidence type="ECO:0000256" key="1">
    <source>
        <dbReference type="SAM" id="Phobius"/>
    </source>
</evidence>
<accession>A0A1J4KQF7</accession>
<proteinExistence type="predicted"/>
<dbReference type="GeneID" id="94834862"/>
<dbReference type="Gene3D" id="3.60.21.10">
    <property type="match status" value="1"/>
</dbReference>
<evidence type="ECO:0000259" key="2">
    <source>
        <dbReference type="Pfam" id="PF00149"/>
    </source>
</evidence>
<name>A0A1J4KQF7_9EUKA</name>
<dbReference type="OrthoDB" id="27234at2759"/>
<feature type="transmembrane region" description="Helical" evidence="1">
    <location>
        <begin position="574"/>
        <end position="594"/>
    </location>
</feature>
<sequence length="648" mass="75954">MSLGDSFLFKICTFLLLFLLPFSCLIPRYVPQKTPTFYSNSQNIKKNHSSSPVWFLHVSDFHLSADRPDSYHKIKRILNYSINKFRPHKIIITGDLTDNRGKFKMHPYRGRVDADWALFDRLLTELNLKKEEILAVFGNHDVYSLEKEPHDFNQISSEIFFDQESNISVKFIKINPYRFPSPPIAFLRKVFPTKSFLKSLKETVNSANDCDFSFLICHNPKLRFMPINSLEKATFGSQNLKFLLTGHWHPKSHSFLHMGNTLEVVSPALFKKEKIGLITVYKGNCVYHPIDFENEEESHIFSQARISNIKNHQKSSFLLSPCPIEQITSFDSFFDKNEEVKEIRAISFQETMPNLSIKGDINGKLECQKTKKQNLLYYLCSFKYEIENDHKSIYTFERIGDWEGKVSIPMNSAIESFEEIPYVDYPAFAFIPLYFYIFLVFSFLLFNNFSIFLSPSTCLITNKKIFKIHIFTEEMSYCSNIYPKTIKIKKLLLVFLFYTCNFFLVGYKVESTFCFLFWFGIISFKPFTIDFHFHFIGSQYLVYLLVFVIFPFILSYIFYLYYYRSINYRNIDKIVIIILLISISISISFLLKLINKIIDLLGLFSAVTSPAFCLFPILIIIQEICFITQLARIFLQGNVHKDEEIILP</sequence>
<dbReference type="PANTHER" id="PTHR14795">
    <property type="entry name" value="HELICASE RELATED"/>
    <property type="match status" value="1"/>
</dbReference>
<dbReference type="RefSeq" id="XP_068365062.1">
    <property type="nucleotide sequence ID" value="XM_068500158.1"/>
</dbReference>
<keyword evidence="1" id="KW-0812">Transmembrane</keyword>